<gene>
    <name evidence="2" type="ORF">BLA29_004084</name>
</gene>
<dbReference type="AlphaFoldDB" id="A0A1Y3AM44"/>
<feature type="region of interest" description="Disordered" evidence="1">
    <location>
        <begin position="400"/>
        <end position="420"/>
    </location>
</feature>
<reference evidence="2 3" key="1">
    <citation type="submission" date="2017-03" db="EMBL/GenBank/DDBJ databases">
        <title>Genome Survey of Euroglyphus maynei.</title>
        <authorList>
            <person name="Arlian L.G."/>
            <person name="Morgan M.S."/>
            <person name="Rider S.D."/>
        </authorList>
    </citation>
    <scope>NUCLEOTIDE SEQUENCE [LARGE SCALE GENOMIC DNA]</scope>
    <source>
        <strain evidence="2">Arlian Lab</strain>
        <tissue evidence="2">Whole body</tissue>
    </source>
</reference>
<feature type="region of interest" description="Disordered" evidence="1">
    <location>
        <begin position="356"/>
        <end position="377"/>
    </location>
</feature>
<accession>A0A1Y3AM44</accession>
<evidence type="ECO:0000313" key="2">
    <source>
        <dbReference type="EMBL" id="OTF69522.1"/>
    </source>
</evidence>
<evidence type="ECO:0000313" key="3">
    <source>
        <dbReference type="Proteomes" id="UP000194236"/>
    </source>
</evidence>
<dbReference type="Proteomes" id="UP000194236">
    <property type="component" value="Unassembled WGS sequence"/>
</dbReference>
<name>A0A1Y3AM44_EURMA</name>
<proteinExistence type="predicted"/>
<evidence type="ECO:0000256" key="1">
    <source>
        <dbReference type="SAM" id="MobiDB-lite"/>
    </source>
</evidence>
<organism evidence="2 3">
    <name type="scientific">Euroglyphus maynei</name>
    <name type="common">Mayne's house dust mite</name>
    <dbReference type="NCBI Taxonomy" id="6958"/>
    <lineage>
        <taxon>Eukaryota</taxon>
        <taxon>Metazoa</taxon>
        <taxon>Ecdysozoa</taxon>
        <taxon>Arthropoda</taxon>
        <taxon>Chelicerata</taxon>
        <taxon>Arachnida</taxon>
        <taxon>Acari</taxon>
        <taxon>Acariformes</taxon>
        <taxon>Sarcoptiformes</taxon>
        <taxon>Astigmata</taxon>
        <taxon>Psoroptidia</taxon>
        <taxon>Analgoidea</taxon>
        <taxon>Pyroglyphidae</taxon>
        <taxon>Pyroglyphinae</taxon>
        <taxon>Euroglyphus</taxon>
    </lineage>
</organism>
<dbReference type="EMBL" id="MUJZ01070039">
    <property type="protein sequence ID" value="OTF69522.1"/>
    <property type="molecule type" value="Genomic_DNA"/>
</dbReference>
<feature type="compositionally biased region" description="Polar residues" evidence="1">
    <location>
        <begin position="400"/>
        <end position="419"/>
    </location>
</feature>
<protein>
    <submittedName>
        <fullName evidence="2">Zona pellucida-like domain containing protein</fullName>
    </submittedName>
</protein>
<comment type="caution">
    <text evidence="2">The sequence shown here is derived from an EMBL/GenBank/DDBJ whole genome shotgun (WGS) entry which is preliminary data.</text>
</comment>
<keyword evidence="3" id="KW-1185">Reference proteome</keyword>
<sequence length="498" mass="58110">MITPQVDTEIDETTTNQRVFGPKKPFSTQKVDDTYVHSEQETDIMDDVTKQRIYGPTKVPQITTAGQDDYFRSDIYEINEVIDDLDETIINAIRPTTHLTQTTEEEKYITHSRDLDEYIDDTTHRLMSPPTEPPKKPKIMVKNIDDFYVTNITETETNEQITKIGRSMPNLTLEIDYEEETQEEQERLIEETSRLTGFDVRLRSIPRKPHTTTATTSKSETTITTKIDEVIRVLDNPPRDRIPNLDEHFMLPTRNRFRKIILTDEVFRTLIIESTTTEEYVERIQHHPTYGPMFEPPTWEVIFRLLSLPEVNQRRPTKTTKYSDTYRSGFSAQEVRSVTEEDVSFSRSRVSTAHYVPLPDYPMDDDDDRPQSGKWLPDPKRYECYSPDFTPIKPAFTTTLPYSSRSKPSGTISPTSSVFGTRRLENPYTSTGYSSRRLYDYDIRPYSPDLDALSLEPSQSYLAYSGSIRRRNQFQMAEEREEIKSTTETNVYDWKRYS</sequence>
<dbReference type="OrthoDB" id="10070678at2759"/>